<comment type="caution">
    <text evidence="1">The sequence shown here is derived from an EMBL/GenBank/DDBJ whole genome shotgun (WGS) entry which is preliminary data.</text>
</comment>
<evidence type="ECO:0000313" key="2">
    <source>
        <dbReference type="Proteomes" id="UP000256794"/>
    </source>
</evidence>
<dbReference type="RefSeq" id="WP_036752542.1">
    <property type="nucleotide sequence ID" value="NZ_CP035287.1"/>
</dbReference>
<dbReference type="Proteomes" id="UP000256794">
    <property type="component" value="Unassembled WGS sequence"/>
</dbReference>
<name>A0AAQ0KLG3_PARVE</name>
<sequence length="80" mass="8949">MSLEPQDDWEAEVLARFKKLGAVERLIFIGAGQALALGVFSGEQFTEWVADRLRRYRAGEDLTLADLEIPGLRQAKMAGR</sequence>
<gene>
    <name evidence="1" type="ORF">ATH84_101781</name>
</gene>
<organism evidence="1 2">
    <name type="scientific">Paracoccus versutus</name>
    <name type="common">Thiobacillus versutus</name>
    <dbReference type="NCBI Taxonomy" id="34007"/>
    <lineage>
        <taxon>Bacteria</taxon>
        <taxon>Pseudomonadati</taxon>
        <taxon>Pseudomonadota</taxon>
        <taxon>Alphaproteobacteria</taxon>
        <taxon>Rhodobacterales</taxon>
        <taxon>Paracoccaceae</taxon>
        <taxon>Paracoccus</taxon>
    </lineage>
</organism>
<protein>
    <submittedName>
        <fullName evidence="1">Uncharacterized protein</fullName>
    </submittedName>
</protein>
<proteinExistence type="predicted"/>
<dbReference type="AlphaFoldDB" id="A0AAQ0KLG3"/>
<accession>A0AAQ0KLG3</accession>
<dbReference type="EMBL" id="QUMX01000017">
    <property type="protein sequence ID" value="REG46061.1"/>
    <property type="molecule type" value="Genomic_DNA"/>
</dbReference>
<reference evidence="1 2" key="1">
    <citation type="submission" date="2018-08" db="EMBL/GenBank/DDBJ databases">
        <title>Genomic Encyclopedia of Archaeal and Bacterial Type Strains, Phase II (KMG-II): from individual species to whole genera.</title>
        <authorList>
            <person name="Goeker M."/>
        </authorList>
    </citation>
    <scope>NUCLEOTIDE SEQUENCE [LARGE SCALE GENOMIC DNA]</scope>
    <source>
        <strain evidence="1 2">DSM 582</strain>
    </source>
</reference>
<evidence type="ECO:0000313" key="1">
    <source>
        <dbReference type="EMBL" id="REG46061.1"/>
    </source>
</evidence>
<keyword evidence="2" id="KW-1185">Reference proteome</keyword>